<evidence type="ECO:0000256" key="1">
    <source>
        <dbReference type="SAM" id="Phobius"/>
    </source>
</evidence>
<name>A0A0G0CAS4_9BACT</name>
<keyword evidence="1" id="KW-0472">Membrane</keyword>
<feature type="transmembrane region" description="Helical" evidence="1">
    <location>
        <begin position="146"/>
        <end position="161"/>
    </location>
</feature>
<keyword evidence="1" id="KW-1133">Transmembrane helix</keyword>
<feature type="transmembrane region" description="Helical" evidence="1">
    <location>
        <begin position="9"/>
        <end position="26"/>
    </location>
</feature>
<evidence type="ECO:0008006" key="4">
    <source>
        <dbReference type="Google" id="ProtNLM"/>
    </source>
</evidence>
<feature type="transmembrane region" description="Helical" evidence="1">
    <location>
        <begin position="203"/>
        <end position="221"/>
    </location>
</feature>
<sequence>MLKKALKPFLIAISLVILIAIRFIYLNEFPVGVLNDEVDVTLSSKSYFDNGTDLSGVPFPKSLFVTNTWAGLSGLPSYLLSPIYGPFELLPIVIRAPFVIVSIFIGLFISLIIFELTKNKKFSLISFFVSLINPWLYFYSRQPTEAPFALLFALIGIYLFFKLKFQKIIYPFIFFILSFYSYFGAKPVIPVLLLSLSLFNKKLVIISISFVLLLTSSYFYISKSLNGSTLSQRSNQITFLNLEKYAEVVNQNRRVSVDFLLKEVFYNKFTVFAKITTSKFVNQFSPEFLFLSGDGVVPFADHGVLYLLDGLMIIIALYYFSNSKDKGEKNLLVLCLILFISGSVASTISTVGNQFVFRSFLHIPLYIILISYGIYKFNFKVVVVGLYILLFINFLIFFLFRYSIDQQDNHFITERIVASYLNRTKLETIVVTSESERIYYQTVFYNKHAQRKLFTNICPKIEIGKTYLIDSKLDCTIDGDFVVIQSQKDSGVKYRIYDDKLCNFDDLTPYRRVHFISDYDVERLDDKIFCNRWIQNGKTN</sequence>
<protein>
    <recommendedName>
        <fullName evidence="4">Glycosyltransferase RgtA/B/C/D-like domain-containing protein</fullName>
    </recommendedName>
</protein>
<feature type="transmembrane region" description="Helical" evidence="1">
    <location>
        <begin position="92"/>
        <end position="114"/>
    </location>
</feature>
<evidence type="ECO:0000313" key="3">
    <source>
        <dbReference type="Proteomes" id="UP000033995"/>
    </source>
</evidence>
<keyword evidence="1" id="KW-0812">Transmembrane</keyword>
<feature type="transmembrane region" description="Helical" evidence="1">
    <location>
        <begin position="121"/>
        <end position="140"/>
    </location>
</feature>
<dbReference type="EMBL" id="LBOZ01000001">
    <property type="protein sequence ID" value="KKP48285.1"/>
    <property type="molecule type" value="Genomic_DNA"/>
</dbReference>
<dbReference type="AlphaFoldDB" id="A0A0G0CAS4"/>
<feature type="transmembrane region" description="Helical" evidence="1">
    <location>
        <begin position="355"/>
        <end position="375"/>
    </location>
</feature>
<dbReference type="Proteomes" id="UP000033995">
    <property type="component" value="Unassembled WGS sequence"/>
</dbReference>
<feature type="transmembrane region" description="Helical" evidence="1">
    <location>
        <begin position="381"/>
        <end position="400"/>
    </location>
</feature>
<comment type="caution">
    <text evidence="2">The sequence shown here is derived from an EMBL/GenBank/DDBJ whole genome shotgun (WGS) entry which is preliminary data.</text>
</comment>
<organism evidence="2 3">
    <name type="scientific">Candidatus Woesebacteria bacterium GW2011_GWA2_33_28</name>
    <dbReference type="NCBI Taxonomy" id="1618561"/>
    <lineage>
        <taxon>Bacteria</taxon>
        <taxon>Candidatus Woeseibacteriota</taxon>
    </lineage>
</organism>
<evidence type="ECO:0000313" key="2">
    <source>
        <dbReference type="EMBL" id="KKP48285.1"/>
    </source>
</evidence>
<accession>A0A0G0CAS4</accession>
<gene>
    <name evidence="2" type="ORF">UR38_C0001G0081</name>
</gene>
<reference evidence="2 3" key="1">
    <citation type="journal article" date="2015" name="Nature">
        <title>rRNA introns, odd ribosomes, and small enigmatic genomes across a large radiation of phyla.</title>
        <authorList>
            <person name="Brown C.T."/>
            <person name="Hug L.A."/>
            <person name="Thomas B.C."/>
            <person name="Sharon I."/>
            <person name="Castelle C.J."/>
            <person name="Singh A."/>
            <person name="Wilkins M.J."/>
            <person name="Williams K.H."/>
            <person name="Banfield J.F."/>
        </authorList>
    </citation>
    <scope>NUCLEOTIDE SEQUENCE [LARGE SCALE GENOMIC DNA]</scope>
</reference>
<feature type="transmembrane region" description="Helical" evidence="1">
    <location>
        <begin position="299"/>
        <end position="319"/>
    </location>
</feature>
<proteinExistence type="predicted"/>
<feature type="transmembrane region" description="Helical" evidence="1">
    <location>
        <begin position="331"/>
        <end position="348"/>
    </location>
</feature>